<dbReference type="GO" id="GO:0005634">
    <property type="term" value="C:nucleus"/>
    <property type="evidence" value="ECO:0007669"/>
    <property type="project" value="TreeGrafter"/>
</dbReference>
<dbReference type="SUPFAM" id="SSF82199">
    <property type="entry name" value="SET domain"/>
    <property type="match status" value="1"/>
</dbReference>
<dbReference type="InterPro" id="IPR015353">
    <property type="entry name" value="Rubisco_LSMT_subst-bd"/>
</dbReference>
<keyword evidence="3" id="KW-0949">S-adenosyl-L-methionine</keyword>
<protein>
    <submittedName>
        <fullName evidence="6">SET domain-containing protein RMS1</fullName>
    </submittedName>
</protein>
<keyword evidence="2" id="KW-0808">Transferase</keyword>
<evidence type="ECO:0000256" key="3">
    <source>
        <dbReference type="ARBA" id="ARBA00022691"/>
    </source>
</evidence>
<evidence type="ECO:0000259" key="5">
    <source>
        <dbReference type="PROSITE" id="PS50280"/>
    </source>
</evidence>
<evidence type="ECO:0000256" key="4">
    <source>
        <dbReference type="SAM" id="MobiDB-lite"/>
    </source>
</evidence>
<feature type="domain" description="SET" evidence="5">
    <location>
        <begin position="25"/>
        <end position="272"/>
    </location>
</feature>
<dbReference type="Pfam" id="PF09273">
    <property type="entry name" value="Rubis-subs-bind"/>
    <property type="match status" value="1"/>
</dbReference>
<dbReference type="EMBL" id="MU006232">
    <property type="protein sequence ID" value="KAF2823201.1"/>
    <property type="molecule type" value="Genomic_DNA"/>
</dbReference>
<dbReference type="OrthoDB" id="341421at2759"/>
<evidence type="ECO:0000313" key="7">
    <source>
        <dbReference type="Proteomes" id="UP000799424"/>
    </source>
</evidence>
<keyword evidence="7" id="KW-1185">Reference proteome</keyword>
<organism evidence="6 7">
    <name type="scientific">Ophiobolus disseminans</name>
    <dbReference type="NCBI Taxonomy" id="1469910"/>
    <lineage>
        <taxon>Eukaryota</taxon>
        <taxon>Fungi</taxon>
        <taxon>Dikarya</taxon>
        <taxon>Ascomycota</taxon>
        <taxon>Pezizomycotina</taxon>
        <taxon>Dothideomycetes</taxon>
        <taxon>Pleosporomycetidae</taxon>
        <taxon>Pleosporales</taxon>
        <taxon>Pleosporineae</taxon>
        <taxon>Phaeosphaeriaceae</taxon>
        <taxon>Ophiobolus</taxon>
    </lineage>
</organism>
<dbReference type="SUPFAM" id="SSF81822">
    <property type="entry name" value="RuBisCo LSMT C-terminal, substrate-binding domain"/>
    <property type="match status" value="1"/>
</dbReference>
<dbReference type="Gene3D" id="3.90.1420.10">
    <property type="entry name" value="Rubisco LSMT, substrate-binding domain"/>
    <property type="match status" value="1"/>
</dbReference>
<reference evidence="6" key="1">
    <citation type="journal article" date="2020" name="Stud. Mycol.">
        <title>101 Dothideomycetes genomes: a test case for predicting lifestyles and emergence of pathogens.</title>
        <authorList>
            <person name="Haridas S."/>
            <person name="Albert R."/>
            <person name="Binder M."/>
            <person name="Bloem J."/>
            <person name="Labutti K."/>
            <person name="Salamov A."/>
            <person name="Andreopoulos B."/>
            <person name="Baker S."/>
            <person name="Barry K."/>
            <person name="Bills G."/>
            <person name="Bluhm B."/>
            <person name="Cannon C."/>
            <person name="Castanera R."/>
            <person name="Culley D."/>
            <person name="Daum C."/>
            <person name="Ezra D."/>
            <person name="Gonzalez J."/>
            <person name="Henrissat B."/>
            <person name="Kuo A."/>
            <person name="Liang C."/>
            <person name="Lipzen A."/>
            <person name="Lutzoni F."/>
            <person name="Magnuson J."/>
            <person name="Mondo S."/>
            <person name="Nolan M."/>
            <person name="Ohm R."/>
            <person name="Pangilinan J."/>
            <person name="Park H.-J."/>
            <person name="Ramirez L."/>
            <person name="Alfaro M."/>
            <person name="Sun H."/>
            <person name="Tritt A."/>
            <person name="Yoshinaga Y."/>
            <person name="Zwiers L.-H."/>
            <person name="Turgeon B."/>
            <person name="Goodwin S."/>
            <person name="Spatafora J."/>
            <person name="Crous P."/>
            <person name="Grigoriev I."/>
        </authorList>
    </citation>
    <scope>NUCLEOTIDE SEQUENCE</scope>
    <source>
        <strain evidence="6">CBS 113818</strain>
    </source>
</reference>
<proteinExistence type="predicted"/>
<feature type="region of interest" description="Disordered" evidence="4">
    <location>
        <begin position="450"/>
        <end position="470"/>
    </location>
</feature>
<accession>A0A6A6ZQ15</accession>
<dbReference type="InterPro" id="IPR050600">
    <property type="entry name" value="SETD3_SETD6_MTase"/>
</dbReference>
<dbReference type="InterPro" id="IPR036464">
    <property type="entry name" value="Rubisco_LSMT_subst-bd_sf"/>
</dbReference>
<keyword evidence="1" id="KW-0489">Methyltransferase</keyword>
<dbReference type="PANTHER" id="PTHR13271:SF34">
    <property type="entry name" value="N-LYSINE METHYLTRANSFERASE SETD6"/>
    <property type="match status" value="1"/>
</dbReference>
<dbReference type="InterPro" id="IPR001214">
    <property type="entry name" value="SET_dom"/>
</dbReference>
<dbReference type="Proteomes" id="UP000799424">
    <property type="component" value="Unassembled WGS sequence"/>
</dbReference>
<dbReference type="GO" id="GO:0032259">
    <property type="term" value="P:methylation"/>
    <property type="evidence" value="ECO:0007669"/>
    <property type="project" value="UniProtKB-KW"/>
</dbReference>
<dbReference type="FunFam" id="3.90.1410.10:FF:000007">
    <property type="entry name" value="Ribosomal lysine N-methyltransferase 4"/>
    <property type="match status" value="1"/>
</dbReference>
<dbReference type="PANTHER" id="PTHR13271">
    <property type="entry name" value="UNCHARACTERIZED PUTATIVE METHYLTRANSFERASE"/>
    <property type="match status" value="1"/>
</dbReference>
<dbReference type="GO" id="GO:0016279">
    <property type="term" value="F:protein-lysine N-methyltransferase activity"/>
    <property type="evidence" value="ECO:0007669"/>
    <property type="project" value="UniProtKB-ARBA"/>
</dbReference>
<dbReference type="InterPro" id="IPR046341">
    <property type="entry name" value="SET_dom_sf"/>
</dbReference>
<name>A0A6A6ZQ15_9PLEO</name>
<gene>
    <name evidence="6" type="ORF">CC86DRAFT_384599</name>
</gene>
<dbReference type="AlphaFoldDB" id="A0A6A6ZQ15"/>
<sequence>MGDFQTATNSFLTWFKSAGGEFRDDLLEIKDLRARDAGRGIVAIKDIPQETTLFTIPREAIISTETSKLAERLPEAFDAPADDEDDDSEPLDSWGSLILVMLYEYLQGESSKWKPYFDVLPQAFDTPIFWSEAELGELQGTCLTPEKIGKQQSDEMLRTRIVPIVLTNPTIFYPEGVAPLSEDDLLVVAHRMGSTIMAYAFDLDNGNEQSDDEEDGWVEDREGRTMLGMVPMADILNANADFNAHINHGDKLEVTSLRSDLKTGTEILNYYGPLPSSELLRRYGYVTPAHRVYDVVELSWNSVLSALADELNLPAEVLGEVETEFDEEELEEYFIIERDSGEPDGEGRLTYTAELREISPELEEQLKTFLKALKKARPDSFADKRKRGEICIAAITQALTAKLEQYPTSAQEDEALLKKGDLSKRHRMAIEVRLGEKKLLQEGVALMQQTASEDEAATEEGSTKRAKTKA</sequence>
<dbReference type="Gene3D" id="3.90.1410.10">
    <property type="entry name" value="set domain protein methyltransferase, domain 1"/>
    <property type="match status" value="1"/>
</dbReference>
<evidence type="ECO:0000256" key="1">
    <source>
        <dbReference type="ARBA" id="ARBA00022603"/>
    </source>
</evidence>
<evidence type="ECO:0000313" key="6">
    <source>
        <dbReference type="EMBL" id="KAF2823201.1"/>
    </source>
</evidence>
<dbReference type="PROSITE" id="PS50280">
    <property type="entry name" value="SET"/>
    <property type="match status" value="1"/>
</dbReference>
<evidence type="ECO:0000256" key="2">
    <source>
        <dbReference type="ARBA" id="ARBA00022679"/>
    </source>
</evidence>
<dbReference type="Pfam" id="PF00856">
    <property type="entry name" value="SET"/>
    <property type="match status" value="1"/>
</dbReference>